<sequence length="244" mass="27118">MTSRMGNAGHISVPTVRTGPSQEALTFAYLYGWPIYAYALFEIPEFDDRYWLWPWYDMYGNNFANVSSLQGFKPGKYLLRYAEDNFGVHLASEQDEYRAYVNSPTPYGMLLNRILVKHRTSEDLSIVHSQQGRMLFTPKARGAGPHRGIPPLGLQIFLNLADSLDIGQTILSLTALLSRYNPPEVVSDRAWIAVALEKAGISSDGTFTQPEGTDLSLDVARANTLAATSRNVSGLSESLCNSWT</sequence>
<dbReference type="Proteomes" id="UP000053095">
    <property type="component" value="Unassembled WGS sequence"/>
</dbReference>
<dbReference type="InterPro" id="IPR010679">
    <property type="entry name" value="DUF1254"/>
</dbReference>
<evidence type="ECO:0000313" key="3">
    <source>
        <dbReference type="Proteomes" id="UP000053095"/>
    </source>
</evidence>
<dbReference type="EMBL" id="DF933800">
    <property type="protein sequence ID" value="GAM33487.1"/>
    <property type="molecule type" value="Genomic_DNA"/>
</dbReference>
<protein>
    <recommendedName>
        <fullName evidence="1">DUF1254 domain-containing protein</fullName>
    </recommendedName>
</protein>
<dbReference type="Pfam" id="PF06863">
    <property type="entry name" value="DUF1254"/>
    <property type="match status" value="1"/>
</dbReference>
<dbReference type="AlphaFoldDB" id="A0A0B8MXI4"/>
<keyword evidence="3" id="KW-1185">Reference proteome</keyword>
<accession>A0A0B8MXI4</accession>
<name>A0A0B8MXI4_TALPI</name>
<dbReference type="SUPFAM" id="SSF160935">
    <property type="entry name" value="VPA0735-like"/>
    <property type="match status" value="1"/>
</dbReference>
<evidence type="ECO:0000259" key="1">
    <source>
        <dbReference type="Pfam" id="PF06863"/>
    </source>
</evidence>
<gene>
    <name evidence="2" type="ORF">TCE0_004f00412</name>
</gene>
<proteinExistence type="predicted"/>
<evidence type="ECO:0000313" key="2">
    <source>
        <dbReference type="EMBL" id="GAM33487.1"/>
    </source>
</evidence>
<feature type="domain" description="DUF1254" evidence="1">
    <location>
        <begin position="41"/>
        <end position="138"/>
    </location>
</feature>
<reference evidence="3" key="1">
    <citation type="journal article" date="2015" name="Genome Announc.">
        <title>Draft genome sequence of Talaromyces cellulolyticus strain Y-94, a source of lignocellulosic biomass-degrading enzymes.</title>
        <authorList>
            <person name="Fujii T."/>
            <person name="Koike H."/>
            <person name="Sawayama S."/>
            <person name="Yano S."/>
            <person name="Inoue H."/>
        </authorList>
    </citation>
    <scope>NUCLEOTIDE SEQUENCE [LARGE SCALE GENOMIC DNA]</scope>
    <source>
        <strain evidence="3">Y-94</strain>
    </source>
</reference>
<organism evidence="2 3">
    <name type="scientific">Talaromyces pinophilus</name>
    <name type="common">Penicillium pinophilum</name>
    <dbReference type="NCBI Taxonomy" id="128442"/>
    <lineage>
        <taxon>Eukaryota</taxon>
        <taxon>Fungi</taxon>
        <taxon>Dikarya</taxon>
        <taxon>Ascomycota</taxon>
        <taxon>Pezizomycotina</taxon>
        <taxon>Eurotiomycetes</taxon>
        <taxon>Eurotiomycetidae</taxon>
        <taxon>Eurotiales</taxon>
        <taxon>Trichocomaceae</taxon>
        <taxon>Talaromyces</taxon>
        <taxon>Talaromyces sect. Talaromyces</taxon>
    </lineage>
</organism>